<dbReference type="Pfam" id="PF01486">
    <property type="entry name" value="K-box"/>
    <property type="match status" value="1"/>
</dbReference>
<evidence type="ECO:0000313" key="3">
    <source>
        <dbReference type="EMBL" id="KAF6136119.1"/>
    </source>
</evidence>
<evidence type="ECO:0000259" key="2">
    <source>
        <dbReference type="PROSITE" id="PS51297"/>
    </source>
</evidence>
<dbReference type="GO" id="GO:0005634">
    <property type="term" value="C:nucleus"/>
    <property type="evidence" value="ECO:0007669"/>
    <property type="project" value="InterPro"/>
</dbReference>
<dbReference type="OrthoDB" id="1898716at2759"/>
<feature type="coiled-coil region" evidence="1">
    <location>
        <begin position="27"/>
        <end position="84"/>
    </location>
</feature>
<comment type="caution">
    <text evidence="3">The sequence shown here is derived from an EMBL/GenBank/DDBJ whole genome shotgun (WGS) entry which is preliminary data.</text>
</comment>
<evidence type="ECO:0000256" key="1">
    <source>
        <dbReference type="SAM" id="Coils"/>
    </source>
</evidence>
<protein>
    <recommendedName>
        <fullName evidence="2">K-box domain-containing protein</fullName>
    </recommendedName>
</protein>
<dbReference type="InterPro" id="IPR002487">
    <property type="entry name" value="TF_Kbox"/>
</dbReference>
<dbReference type="Proteomes" id="UP000541444">
    <property type="component" value="Unassembled WGS sequence"/>
</dbReference>
<evidence type="ECO:0000313" key="4">
    <source>
        <dbReference type="Proteomes" id="UP000541444"/>
    </source>
</evidence>
<keyword evidence="1" id="KW-0175">Coiled coil</keyword>
<feature type="domain" description="K-box" evidence="2">
    <location>
        <begin position="27"/>
        <end position="124"/>
    </location>
</feature>
<proteinExistence type="predicted"/>
<dbReference type="GO" id="GO:0003700">
    <property type="term" value="F:DNA-binding transcription factor activity"/>
    <property type="evidence" value="ECO:0007669"/>
    <property type="project" value="InterPro"/>
</dbReference>
<keyword evidence="4" id="KW-1185">Reference proteome</keyword>
<dbReference type="EMBL" id="JACGCM010002762">
    <property type="protein sequence ID" value="KAF6136119.1"/>
    <property type="molecule type" value="Genomic_DNA"/>
</dbReference>
<dbReference type="AlphaFoldDB" id="A0A7J7L0K0"/>
<organism evidence="3 4">
    <name type="scientific">Kingdonia uniflora</name>
    <dbReference type="NCBI Taxonomy" id="39325"/>
    <lineage>
        <taxon>Eukaryota</taxon>
        <taxon>Viridiplantae</taxon>
        <taxon>Streptophyta</taxon>
        <taxon>Embryophyta</taxon>
        <taxon>Tracheophyta</taxon>
        <taxon>Spermatophyta</taxon>
        <taxon>Magnoliopsida</taxon>
        <taxon>Ranunculales</taxon>
        <taxon>Circaeasteraceae</taxon>
        <taxon>Kingdonia</taxon>
    </lineage>
</organism>
<gene>
    <name evidence="3" type="ORF">GIB67_043271</name>
</gene>
<reference evidence="3 4" key="1">
    <citation type="journal article" date="2020" name="IScience">
        <title>Genome Sequencing of the Endangered Kingdonia uniflora (Circaeasteraceae, Ranunculales) Reveals Potential Mechanisms of Evolutionary Specialization.</title>
        <authorList>
            <person name="Sun Y."/>
            <person name="Deng T."/>
            <person name="Zhang A."/>
            <person name="Moore M.J."/>
            <person name="Landis J.B."/>
            <person name="Lin N."/>
            <person name="Zhang H."/>
            <person name="Zhang X."/>
            <person name="Huang J."/>
            <person name="Zhang X."/>
            <person name="Sun H."/>
            <person name="Wang H."/>
        </authorList>
    </citation>
    <scope>NUCLEOTIDE SEQUENCE [LARGE SCALE GENOMIC DNA]</scope>
    <source>
        <strain evidence="3">TB1705</strain>
        <tissue evidence="3">Leaf</tissue>
    </source>
</reference>
<dbReference type="PROSITE" id="PS51297">
    <property type="entry name" value="K_BOX"/>
    <property type="match status" value="1"/>
</dbReference>
<name>A0A7J7L0K0_9MAGN</name>
<accession>A0A7J7L0K0</accession>
<sequence>MQGIIVRYKKDHGQSSDSAISLSQANTQFYQQEAIKMRQQITQLENTNRHLMGVAIGSMSIKELKQLETRLEKSLNRIRSKKEAELDQDNRYLERKIAERQQSMNLQAANAYQVKVDATEREQQMALIIANEYEAMNLNNFSSQIYYPAVSQQSGQPRRHQRMIGLAKVQ</sequence>